<gene>
    <name evidence="2" type="ORF">HNR23_001313</name>
</gene>
<dbReference type="CDD" id="cd00081">
    <property type="entry name" value="Hint"/>
    <property type="match status" value="1"/>
</dbReference>
<name>A0A7W9YFJ6_9ACTN</name>
<dbReference type="Gene3D" id="2.170.16.10">
    <property type="entry name" value="Hedgehog/Intein (Hint) domain"/>
    <property type="match status" value="1"/>
</dbReference>
<dbReference type="RefSeq" id="WP_221308045.1">
    <property type="nucleotide sequence ID" value="NZ_JACHDS010000001.1"/>
</dbReference>
<keyword evidence="3" id="KW-1185">Reference proteome</keyword>
<evidence type="ECO:0000313" key="2">
    <source>
        <dbReference type="EMBL" id="MBB6171253.1"/>
    </source>
</evidence>
<proteinExistence type="predicted"/>
<organism evidence="2 3">
    <name type="scientific">Nocardiopsis mwathae</name>
    <dbReference type="NCBI Taxonomy" id="1472723"/>
    <lineage>
        <taxon>Bacteria</taxon>
        <taxon>Bacillati</taxon>
        <taxon>Actinomycetota</taxon>
        <taxon>Actinomycetes</taxon>
        <taxon>Streptosporangiales</taxon>
        <taxon>Nocardiopsidaceae</taxon>
        <taxon>Nocardiopsis</taxon>
    </lineage>
</organism>
<dbReference type="AlphaFoldDB" id="A0A7W9YFJ6"/>
<dbReference type="Proteomes" id="UP000546642">
    <property type="component" value="Unassembled WGS sequence"/>
</dbReference>
<protein>
    <recommendedName>
        <fullName evidence="4">Intein C-terminal splicing domain-containing protein</fullName>
    </recommendedName>
</protein>
<accession>A0A7W9YFJ6</accession>
<evidence type="ECO:0008006" key="4">
    <source>
        <dbReference type="Google" id="ProtNLM"/>
    </source>
</evidence>
<comment type="caution">
    <text evidence="2">The sequence shown here is derived from an EMBL/GenBank/DDBJ whole genome shotgun (WGS) entry which is preliminary data.</text>
</comment>
<evidence type="ECO:0000256" key="1">
    <source>
        <dbReference type="SAM" id="MobiDB-lite"/>
    </source>
</evidence>
<dbReference type="SUPFAM" id="SSF51294">
    <property type="entry name" value="Hedgehog/intein (Hint) domain"/>
    <property type="match status" value="1"/>
</dbReference>
<feature type="region of interest" description="Disordered" evidence="1">
    <location>
        <begin position="40"/>
        <end position="80"/>
    </location>
</feature>
<sequence length="507" mass="53091">MIEYAAVILLVAAIVSVVMDAGIGDRVAAEIERALKGVSGEETAAGHDPTELAGDDIDPGGTADHGAETTGLPGDATTREYSRTHSTDFPVDEDGEPLILAPGDEVTPKGLGEVDEDDPPVQRFLDALADGAGNDVGGVIEGIGELLTDPVGSLGDSWDAIAEDPLGLILSQELRDAWDRGDWPAAFGYGVWDIGSSLVGGVGLLLKGGKAATKTPQGGGSKPPDGNGSDKDSGQKSDKEDSSNDEKKNEDNRAAGCKTGNSFLPGTPVLLADGTSAPIEDIAVGSDVWAFDPLTGEEGPRSVTATITGSGEKTLVEITIADDNGDTGSVTATDEHPFWAPEKGKWVDAIDLDPGTWLRSSNGTWVQVTAVQTSRASDQNVHNFTVDGISTYYVAAPGMDILVHNNDCPPPMLDDQSEKYVRDKHMPGGPLVTPDKSLFRSDVDLDALVEAAESTPARGPNRNGNYERDVTASEIIGNKSQNAGGDPTRRYRVVQDKWGGVITMHPL</sequence>
<evidence type="ECO:0000313" key="3">
    <source>
        <dbReference type="Proteomes" id="UP000546642"/>
    </source>
</evidence>
<feature type="region of interest" description="Disordered" evidence="1">
    <location>
        <begin position="210"/>
        <end position="260"/>
    </location>
</feature>
<dbReference type="EMBL" id="JACHDS010000001">
    <property type="protein sequence ID" value="MBB6171253.1"/>
    <property type="molecule type" value="Genomic_DNA"/>
</dbReference>
<dbReference type="Pfam" id="PF07591">
    <property type="entry name" value="PT-HINT"/>
    <property type="match status" value="1"/>
</dbReference>
<feature type="compositionally biased region" description="Basic and acidic residues" evidence="1">
    <location>
        <begin position="228"/>
        <end position="253"/>
    </location>
</feature>
<reference evidence="2 3" key="1">
    <citation type="submission" date="2020-08" db="EMBL/GenBank/DDBJ databases">
        <title>Sequencing the genomes of 1000 actinobacteria strains.</title>
        <authorList>
            <person name="Klenk H.-P."/>
        </authorList>
    </citation>
    <scope>NUCLEOTIDE SEQUENCE [LARGE SCALE GENOMIC DNA]</scope>
    <source>
        <strain evidence="2 3">DSM 46659</strain>
    </source>
</reference>
<dbReference type="InterPro" id="IPR036844">
    <property type="entry name" value="Hint_dom_sf"/>
</dbReference>